<proteinExistence type="predicted"/>
<comment type="caution">
    <text evidence="2">The sequence shown here is derived from an EMBL/GenBank/DDBJ whole genome shotgun (WGS) entry which is preliminary data.</text>
</comment>
<accession>A0ABU3FYM7</accession>
<protein>
    <submittedName>
        <fullName evidence="2">Uncharacterized protein</fullName>
    </submittedName>
</protein>
<dbReference type="RefSeq" id="WP_259516393.1">
    <property type="nucleotide sequence ID" value="NZ_JAUOES010000008.1"/>
</dbReference>
<gene>
    <name evidence="2" type="ORF">Q4Q50_09280</name>
</gene>
<keyword evidence="3" id="KW-1185">Reference proteome</keyword>
<evidence type="ECO:0000313" key="2">
    <source>
        <dbReference type="EMBL" id="MDT3280477.1"/>
    </source>
</evidence>
<feature type="compositionally biased region" description="Basic and acidic residues" evidence="1">
    <location>
        <begin position="67"/>
        <end position="77"/>
    </location>
</feature>
<name>A0ABU3FYM7_9GAMM</name>
<feature type="compositionally biased region" description="Polar residues" evidence="1">
    <location>
        <begin position="79"/>
        <end position="90"/>
    </location>
</feature>
<organism evidence="2 3">
    <name type="scientific">Shewanella scandinavica</name>
    <dbReference type="NCBI Taxonomy" id="3063538"/>
    <lineage>
        <taxon>Bacteria</taxon>
        <taxon>Pseudomonadati</taxon>
        <taxon>Pseudomonadota</taxon>
        <taxon>Gammaproteobacteria</taxon>
        <taxon>Alteromonadales</taxon>
        <taxon>Shewanellaceae</taxon>
        <taxon>Shewanella</taxon>
    </lineage>
</organism>
<feature type="region of interest" description="Disordered" evidence="1">
    <location>
        <begin position="56"/>
        <end position="107"/>
    </location>
</feature>
<evidence type="ECO:0000313" key="3">
    <source>
        <dbReference type="Proteomes" id="UP001249505"/>
    </source>
</evidence>
<evidence type="ECO:0000256" key="1">
    <source>
        <dbReference type="SAM" id="MobiDB-lite"/>
    </source>
</evidence>
<sequence length="133" mass="14195">MAGEILGHIECDGCGQAANIKKVGNSKALLYLHCPNCGLDRRSGAMVQAKWQAAIDSPQSLDGAQDDAVKDDGKDWAPSRTTHTNKTAENSEFIPASELDDAENPEPITGRNILTGVAVFLGFLGMALKSIRR</sequence>
<dbReference type="Proteomes" id="UP001249505">
    <property type="component" value="Unassembled WGS sequence"/>
</dbReference>
<dbReference type="EMBL" id="JAUOES010000008">
    <property type="protein sequence ID" value="MDT3280477.1"/>
    <property type="molecule type" value="Genomic_DNA"/>
</dbReference>
<reference evidence="2 3" key="1">
    <citation type="submission" date="2023-07" db="EMBL/GenBank/DDBJ databases">
        <title>Novel Shewanella species isolated from Baltic Sea sediments.</title>
        <authorList>
            <person name="Martin-Rodriguez A.J."/>
        </authorList>
    </citation>
    <scope>NUCLEOTIDE SEQUENCE [LARGE SCALE GENOMIC DNA]</scope>
    <source>
        <strain evidence="2 3">SP2S1-2</strain>
    </source>
</reference>